<comment type="subunit">
    <text evidence="3">Homotetramer.</text>
</comment>
<dbReference type="GO" id="GO:0019310">
    <property type="term" value="P:inositol catabolic process"/>
    <property type="evidence" value="ECO:0007669"/>
    <property type="project" value="UniProtKB-UniRule"/>
</dbReference>
<dbReference type="PANTHER" id="PTHR43593:SF1">
    <property type="entry name" value="INOSITOL 2-DEHYDROGENASE"/>
    <property type="match status" value="1"/>
</dbReference>
<organism evidence="6 7">
    <name type="scientific">Nocardioides bruguierae</name>
    <dbReference type="NCBI Taxonomy" id="2945102"/>
    <lineage>
        <taxon>Bacteria</taxon>
        <taxon>Bacillati</taxon>
        <taxon>Actinomycetota</taxon>
        <taxon>Actinomycetes</taxon>
        <taxon>Propionibacteriales</taxon>
        <taxon>Nocardioidaceae</taxon>
        <taxon>Nocardioides</taxon>
    </lineage>
</organism>
<dbReference type="GO" id="GO:0000166">
    <property type="term" value="F:nucleotide binding"/>
    <property type="evidence" value="ECO:0007669"/>
    <property type="project" value="InterPro"/>
</dbReference>
<dbReference type="GO" id="GO:0050112">
    <property type="term" value="F:inositol 2-dehydrogenase (NAD+) activity"/>
    <property type="evidence" value="ECO:0007669"/>
    <property type="project" value="UniProtKB-UniRule"/>
</dbReference>
<evidence type="ECO:0000256" key="2">
    <source>
        <dbReference type="ARBA" id="ARBA00023027"/>
    </source>
</evidence>
<comment type="similarity">
    <text evidence="3">Belongs to the Gfo/Idh/MocA family.</text>
</comment>
<protein>
    <recommendedName>
        <fullName evidence="3">Inositol 2-dehydrogenase</fullName>
        <ecNumber evidence="3">1.1.1.18</ecNumber>
    </recommendedName>
    <alternativeName>
        <fullName evidence="3">Myo-inositol 2-dehydrogenase</fullName>
        <shortName evidence="3">MI 2-dehydrogenase</shortName>
    </alternativeName>
</protein>
<dbReference type="EMBL" id="JAMOIL010000012">
    <property type="protein sequence ID" value="MCM0620855.1"/>
    <property type="molecule type" value="Genomic_DNA"/>
</dbReference>
<dbReference type="AlphaFoldDB" id="A0A9X2D805"/>
<comment type="catalytic activity">
    <reaction evidence="3">
        <text>myo-inositol + NAD(+) = scyllo-inosose + NADH + H(+)</text>
        <dbReference type="Rhea" id="RHEA:16949"/>
        <dbReference type="ChEBI" id="CHEBI:15378"/>
        <dbReference type="ChEBI" id="CHEBI:17268"/>
        <dbReference type="ChEBI" id="CHEBI:17811"/>
        <dbReference type="ChEBI" id="CHEBI:57540"/>
        <dbReference type="ChEBI" id="CHEBI:57945"/>
        <dbReference type="EC" id="1.1.1.18"/>
    </reaction>
</comment>
<proteinExistence type="inferred from homology"/>
<dbReference type="InterPro" id="IPR000683">
    <property type="entry name" value="Gfo/Idh/MocA-like_OxRdtase_N"/>
</dbReference>
<keyword evidence="1 3" id="KW-0560">Oxidoreductase</keyword>
<dbReference type="Proteomes" id="UP001139485">
    <property type="component" value="Unassembled WGS sequence"/>
</dbReference>
<dbReference type="RefSeq" id="WP_250827382.1">
    <property type="nucleotide sequence ID" value="NZ_JAMOIL010000012.1"/>
</dbReference>
<dbReference type="PANTHER" id="PTHR43593">
    <property type="match status" value="1"/>
</dbReference>
<evidence type="ECO:0000256" key="1">
    <source>
        <dbReference type="ARBA" id="ARBA00023002"/>
    </source>
</evidence>
<feature type="domain" description="Gfo/Idh/MocA-like oxidoreductase N-terminal" evidence="4">
    <location>
        <begin position="3"/>
        <end position="124"/>
    </location>
</feature>
<dbReference type="HAMAP" id="MF_01671">
    <property type="entry name" value="IolG"/>
    <property type="match status" value="1"/>
</dbReference>
<feature type="domain" description="GFO/IDH/MocA-like oxidoreductase" evidence="5">
    <location>
        <begin position="132"/>
        <end position="252"/>
    </location>
</feature>
<dbReference type="InterPro" id="IPR055170">
    <property type="entry name" value="GFO_IDH_MocA-like_dom"/>
</dbReference>
<name>A0A9X2D805_9ACTN</name>
<dbReference type="EC" id="1.1.1.18" evidence="3"/>
<accession>A0A9X2D805</accession>
<evidence type="ECO:0000256" key="3">
    <source>
        <dbReference type="HAMAP-Rule" id="MF_01671"/>
    </source>
</evidence>
<evidence type="ECO:0000259" key="5">
    <source>
        <dbReference type="Pfam" id="PF22725"/>
    </source>
</evidence>
<evidence type="ECO:0000313" key="6">
    <source>
        <dbReference type="EMBL" id="MCM0620855.1"/>
    </source>
</evidence>
<evidence type="ECO:0000259" key="4">
    <source>
        <dbReference type="Pfam" id="PF01408"/>
    </source>
</evidence>
<sequence>MTLRIGVIGTGMIGQQHVERLHGLVPGATVTAITDHNETLAKEVASQYDGITVHPDGHSVINADDVDAIVVTSWGPTHEEFVLASIAAGKHVFCEKPLATTAEATLRIIEAEVAHGSRLVQVGYMRRYDAAYREMKATIALGVIGAPLVFMSGHRNPDVPAIYTREMAIVDTAVHDFDVARWLLDAEITGIRVIAPRSNRHGLDREGGDDLQDPLLMTVETSTGAIIHVETSVNIRYGYDIRGEVIGEDGTVALADRGLTAVRANGAVSVQVPGDFQARFRSAFDTEFTEWVAQVSSGEPLTGPSSWDGYAATAVCAAGVQALQTGERVGVDLVEKPALYA</sequence>
<dbReference type="InterPro" id="IPR036291">
    <property type="entry name" value="NAD(P)-bd_dom_sf"/>
</dbReference>
<dbReference type="InterPro" id="IPR023794">
    <property type="entry name" value="MI/DCI_dehydrogenase"/>
</dbReference>
<dbReference type="Gene3D" id="3.40.50.720">
    <property type="entry name" value="NAD(P)-binding Rossmann-like Domain"/>
    <property type="match status" value="1"/>
</dbReference>
<reference evidence="6" key="1">
    <citation type="submission" date="2022-05" db="EMBL/GenBank/DDBJ databases">
        <authorList>
            <person name="Tuo L."/>
        </authorList>
    </citation>
    <scope>NUCLEOTIDE SEQUENCE</scope>
    <source>
        <strain evidence="6">BSK12Z-4</strain>
    </source>
</reference>
<comment type="function">
    <text evidence="3">Involved in the oxidation of myo-inositol (MI) to 2-keto-myo-inositol (2KMI or 2-inosose).</text>
</comment>
<dbReference type="SUPFAM" id="SSF55347">
    <property type="entry name" value="Glyceraldehyde-3-phosphate dehydrogenase-like, C-terminal domain"/>
    <property type="match status" value="1"/>
</dbReference>
<keyword evidence="2 3" id="KW-0520">NAD</keyword>
<dbReference type="Pfam" id="PF01408">
    <property type="entry name" value="GFO_IDH_MocA"/>
    <property type="match status" value="1"/>
</dbReference>
<comment type="caution">
    <text evidence="6">The sequence shown here is derived from an EMBL/GenBank/DDBJ whole genome shotgun (WGS) entry which is preliminary data.</text>
</comment>
<dbReference type="Gene3D" id="3.30.360.10">
    <property type="entry name" value="Dihydrodipicolinate Reductase, domain 2"/>
    <property type="match status" value="1"/>
</dbReference>
<dbReference type="InterPro" id="IPR050424">
    <property type="entry name" value="Gfo-Idh-MocA_inositol_DH"/>
</dbReference>
<keyword evidence="7" id="KW-1185">Reference proteome</keyword>
<gene>
    <name evidence="3" type="primary">iolG</name>
    <name evidence="6" type="ORF">M8330_11195</name>
</gene>
<evidence type="ECO:0000313" key="7">
    <source>
        <dbReference type="Proteomes" id="UP001139485"/>
    </source>
</evidence>
<dbReference type="SUPFAM" id="SSF51735">
    <property type="entry name" value="NAD(P)-binding Rossmann-fold domains"/>
    <property type="match status" value="1"/>
</dbReference>
<dbReference type="Pfam" id="PF22725">
    <property type="entry name" value="GFO_IDH_MocA_C3"/>
    <property type="match status" value="1"/>
</dbReference>